<dbReference type="InterPro" id="IPR036390">
    <property type="entry name" value="WH_DNA-bd_sf"/>
</dbReference>
<dbReference type="Pfam" id="PF01547">
    <property type="entry name" value="SBP_bac_1"/>
    <property type="match status" value="1"/>
</dbReference>
<organism evidence="6 7">
    <name type="scientific">Mesorhizobium loti R88b</name>
    <dbReference type="NCBI Taxonomy" id="935548"/>
    <lineage>
        <taxon>Bacteria</taxon>
        <taxon>Pseudomonadati</taxon>
        <taxon>Pseudomonadota</taxon>
        <taxon>Alphaproteobacteria</taxon>
        <taxon>Hyphomicrobiales</taxon>
        <taxon>Phyllobacteriaceae</taxon>
        <taxon>Mesorhizobium</taxon>
    </lineage>
</organism>
<dbReference type="GO" id="GO:0042597">
    <property type="term" value="C:periplasmic space"/>
    <property type="evidence" value="ECO:0007669"/>
    <property type="project" value="UniProtKB-SubCell"/>
</dbReference>
<protein>
    <submittedName>
        <fullName evidence="6">Extracellular solute-binding protein</fullName>
    </submittedName>
</protein>
<keyword evidence="3" id="KW-0813">Transport</keyword>
<dbReference type="Proteomes" id="UP000503017">
    <property type="component" value="Chromosome"/>
</dbReference>
<dbReference type="SUPFAM" id="SSF53850">
    <property type="entry name" value="Periplasmic binding protein-like II"/>
    <property type="match status" value="1"/>
</dbReference>
<dbReference type="SUPFAM" id="SSF46785">
    <property type="entry name" value="Winged helix' DNA-binding domain"/>
    <property type="match status" value="1"/>
</dbReference>
<gene>
    <name evidence="6" type="ORF">EB235_03580</name>
</gene>
<evidence type="ECO:0000313" key="7">
    <source>
        <dbReference type="Proteomes" id="UP000503017"/>
    </source>
</evidence>
<dbReference type="PANTHER" id="PTHR43649:SF34">
    <property type="entry name" value="ABC TRANSPORTER PERIPLASMIC-BINDING PROTEIN YCJN-RELATED"/>
    <property type="match status" value="1"/>
</dbReference>
<keyword evidence="4" id="KW-0732">Signal</keyword>
<keyword evidence="5" id="KW-0574">Periplasm</keyword>
<dbReference type="InterPro" id="IPR006059">
    <property type="entry name" value="SBP"/>
</dbReference>
<dbReference type="RefSeq" id="WP_027032325.1">
    <property type="nucleotide sequence ID" value="NZ_CP033367.1"/>
</dbReference>
<accession>A0A6M7WL92</accession>
<proteinExistence type="inferred from homology"/>
<comment type="similarity">
    <text evidence="2">Belongs to the bacterial solute-binding protein 1 family.</text>
</comment>
<dbReference type="PANTHER" id="PTHR43649">
    <property type="entry name" value="ARABINOSE-BINDING PROTEIN-RELATED"/>
    <property type="match status" value="1"/>
</dbReference>
<dbReference type="Gene3D" id="3.40.190.10">
    <property type="entry name" value="Periplasmic binding protein-like II"/>
    <property type="match status" value="2"/>
</dbReference>
<evidence type="ECO:0000313" key="6">
    <source>
        <dbReference type="EMBL" id="QKD00674.1"/>
    </source>
</evidence>
<dbReference type="AlphaFoldDB" id="A0A6M7WL92"/>
<evidence type="ECO:0000256" key="3">
    <source>
        <dbReference type="ARBA" id="ARBA00022448"/>
    </source>
</evidence>
<evidence type="ECO:0000256" key="2">
    <source>
        <dbReference type="ARBA" id="ARBA00008520"/>
    </source>
</evidence>
<name>A0A6M7WL92_RHILI</name>
<sequence>MTEYELLRIISFLERMRKPYDQLLPIAEPDQNWNMVIFLMRSYLRGQTVSMSSLAQSAEVPFASAMRRIHRLIELGEVEKQEKGPDSKTFYVVPSRRMIENFTEYARKVKALLAETFGLKSGNGDEEDYYFGGSYLAGQIIPPLEIMASSQDTGQDLKFLLHDDNYFASMRDMWSDFRAKLSSRKNFTLLPLPQLQEEVFENARRKHSKYDVIAVNMPWLGEAVKRNVCQPLNEFLEKSGINPLDFHPNIWATGSWDKIQYGVPIYCTVETLAIRRDLLEAYKLQPPTSFDRVIEVGKQLHQPHRGLYGVVWNAARGMPIAHSFMFFMACCGSAVINLPTARLYLDYSRLSGDQMRPRLDSDAGRKTLDFMHRLLSISPPDILDIDWNRGLEYFMTGHSAMAYTWTMRAARFEYDIRSVVKRKVDYLAHPHGPGGTSVSPIGGFVLIIPQSLPPERAKLAFEAISWMASPSAMKEYVKNGFPVAPRFSVSADPEAAASTPIVRFVDRLAKKNKLQNWQRPPIPEYHQVEEILGTEIYAALTGDITDQEALERSQNRIDKVMREAGYY</sequence>
<comment type="subcellular location">
    <subcellularLocation>
        <location evidence="1">Periplasm</location>
    </subcellularLocation>
</comment>
<dbReference type="EMBL" id="CP033367">
    <property type="protein sequence ID" value="QKD00674.1"/>
    <property type="molecule type" value="Genomic_DNA"/>
</dbReference>
<evidence type="ECO:0000256" key="1">
    <source>
        <dbReference type="ARBA" id="ARBA00004418"/>
    </source>
</evidence>
<evidence type="ECO:0000256" key="4">
    <source>
        <dbReference type="ARBA" id="ARBA00022729"/>
    </source>
</evidence>
<dbReference type="InterPro" id="IPR050490">
    <property type="entry name" value="Bact_solute-bd_prot1"/>
</dbReference>
<reference evidence="6 7" key="1">
    <citation type="submission" date="2018-10" db="EMBL/GenBank/DDBJ databases">
        <authorList>
            <person name="Perry B.J."/>
            <person name="Sullivan J.T."/>
            <person name="Murphy R.J.T."/>
            <person name="Ramsay J.P."/>
            <person name="Ronson C.W."/>
        </authorList>
    </citation>
    <scope>NUCLEOTIDE SEQUENCE [LARGE SCALE GENOMIC DNA]</scope>
    <source>
        <strain evidence="6 7">R88b</strain>
    </source>
</reference>
<evidence type="ECO:0000256" key="5">
    <source>
        <dbReference type="ARBA" id="ARBA00022764"/>
    </source>
</evidence>